<reference evidence="1 2" key="1">
    <citation type="submission" date="2020-02" db="EMBL/GenBank/DDBJ databases">
        <authorList>
            <person name="Ma Q."/>
            <person name="Huang Y."/>
            <person name="Song X."/>
            <person name="Pei D."/>
        </authorList>
    </citation>
    <scope>NUCLEOTIDE SEQUENCE [LARGE SCALE GENOMIC DNA]</scope>
    <source>
        <strain evidence="1">Sxm20200214</strain>
        <tissue evidence="1">Leaf</tissue>
    </source>
</reference>
<dbReference type="AlphaFoldDB" id="A0A8X7RPK6"/>
<sequence>MGFALNPNFARLKNRRSSLLFLRWHRVMFVLPFCIGNSPSCDFVINPINSIAHYEVFLIPDCNGEILLTGSRCRCTKRRNCGGGRASAIDKPNHVLTPEEDENQCQKAGYGQVLHEPFLKFLKHEEGDESEVSQETERLAVEYCDPKPGEFVVGVVDLWFLTTRTNSM</sequence>
<name>A0A8X7RPK6_BRACI</name>
<evidence type="ECO:0000313" key="2">
    <source>
        <dbReference type="Proteomes" id="UP000886595"/>
    </source>
</evidence>
<proteinExistence type="predicted"/>
<keyword evidence="2" id="KW-1185">Reference proteome</keyword>
<comment type="caution">
    <text evidence="1">The sequence shown here is derived from an EMBL/GenBank/DDBJ whole genome shotgun (WGS) entry which is preliminary data.</text>
</comment>
<gene>
    <name evidence="1" type="ORF">Bca52824_038589</name>
</gene>
<dbReference type="Proteomes" id="UP000886595">
    <property type="component" value="Unassembled WGS sequence"/>
</dbReference>
<organism evidence="1 2">
    <name type="scientific">Brassica carinata</name>
    <name type="common">Ethiopian mustard</name>
    <name type="synonym">Abyssinian cabbage</name>
    <dbReference type="NCBI Taxonomy" id="52824"/>
    <lineage>
        <taxon>Eukaryota</taxon>
        <taxon>Viridiplantae</taxon>
        <taxon>Streptophyta</taxon>
        <taxon>Embryophyta</taxon>
        <taxon>Tracheophyta</taxon>
        <taxon>Spermatophyta</taxon>
        <taxon>Magnoliopsida</taxon>
        <taxon>eudicotyledons</taxon>
        <taxon>Gunneridae</taxon>
        <taxon>Pentapetalae</taxon>
        <taxon>rosids</taxon>
        <taxon>malvids</taxon>
        <taxon>Brassicales</taxon>
        <taxon>Brassicaceae</taxon>
        <taxon>Brassiceae</taxon>
        <taxon>Brassica</taxon>
    </lineage>
</organism>
<dbReference type="EMBL" id="JAAMPC010000009">
    <property type="protein sequence ID" value="KAG2291920.1"/>
    <property type="molecule type" value="Genomic_DNA"/>
</dbReference>
<protein>
    <submittedName>
        <fullName evidence="1">Uncharacterized protein</fullName>
    </submittedName>
</protein>
<accession>A0A8X7RPK6</accession>
<evidence type="ECO:0000313" key="1">
    <source>
        <dbReference type="EMBL" id="KAG2291920.1"/>
    </source>
</evidence>